<dbReference type="Proteomes" id="UP000186666">
    <property type="component" value="Unassembled WGS sequence"/>
</dbReference>
<evidence type="ECO:0000313" key="1">
    <source>
        <dbReference type="EMBL" id="SIR50379.1"/>
    </source>
</evidence>
<reference evidence="1 2" key="1">
    <citation type="submission" date="2017-01" db="EMBL/GenBank/DDBJ databases">
        <authorList>
            <person name="Varghese N."/>
            <person name="Submissions S."/>
        </authorList>
    </citation>
    <scope>NUCLEOTIDE SEQUENCE [LARGE SCALE GENOMIC DNA]</scope>
    <source>
        <strain evidence="1 2">ATCC 23464</strain>
    </source>
</reference>
<dbReference type="EMBL" id="FTNK01000016">
    <property type="protein sequence ID" value="SIR50379.1"/>
    <property type="molecule type" value="Genomic_DNA"/>
</dbReference>
<gene>
    <name evidence="1" type="ORF">SAMN05421578_11668</name>
</gene>
<organism evidence="1 2">
    <name type="scientific">Paenibacillus macquariensis</name>
    <dbReference type="NCBI Taxonomy" id="948756"/>
    <lineage>
        <taxon>Bacteria</taxon>
        <taxon>Bacillati</taxon>
        <taxon>Bacillota</taxon>
        <taxon>Bacilli</taxon>
        <taxon>Bacillales</taxon>
        <taxon>Paenibacillaceae</taxon>
        <taxon>Paenibacillus</taxon>
    </lineage>
</organism>
<sequence length="39" mass="4781">MKWNICKYFNVLMDMIPLESVKYDGNNHAHEDKLQWRVI</sequence>
<evidence type="ECO:0000313" key="2">
    <source>
        <dbReference type="Proteomes" id="UP000186666"/>
    </source>
</evidence>
<protein>
    <submittedName>
        <fullName evidence="1">Uncharacterized protein</fullName>
    </submittedName>
</protein>
<accession>A0ABY1KAC2</accession>
<name>A0ABY1KAC2_9BACL</name>
<comment type="caution">
    <text evidence="1">The sequence shown here is derived from an EMBL/GenBank/DDBJ whole genome shotgun (WGS) entry which is preliminary data.</text>
</comment>
<proteinExistence type="predicted"/>
<keyword evidence="2" id="KW-1185">Reference proteome</keyword>